<protein>
    <submittedName>
        <fullName evidence="2">Uncharacterized protein</fullName>
    </submittedName>
</protein>
<comment type="caution">
    <text evidence="2">The sequence shown here is derived from an EMBL/GenBank/DDBJ whole genome shotgun (WGS) entry which is preliminary data.</text>
</comment>
<proteinExistence type="predicted"/>
<evidence type="ECO:0000313" key="3">
    <source>
        <dbReference type="Proteomes" id="UP001168821"/>
    </source>
</evidence>
<name>A0AA38IS15_9CUCU</name>
<gene>
    <name evidence="2" type="ORF">Zmor_005337</name>
</gene>
<organism evidence="2 3">
    <name type="scientific">Zophobas morio</name>
    <dbReference type="NCBI Taxonomy" id="2755281"/>
    <lineage>
        <taxon>Eukaryota</taxon>
        <taxon>Metazoa</taxon>
        <taxon>Ecdysozoa</taxon>
        <taxon>Arthropoda</taxon>
        <taxon>Hexapoda</taxon>
        <taxon>Insecta</taxon>
        <taxon>Pterygota</taxon>
        <taxon>Neoptera</taxon>
        <taxon>Endopterygota</taxon>
        <taxon>Coleoptera</taxon>
        <taxon>Polyphaga</taxon>
        <taxon>Cucujiformia</taxon>
        <taxon>Tenebrionidae</taxon>
        <taxon>Zophobas</taxon>
    </lineage>
</organism>
<accession>A0AA38IS15</accession>
<reference evidence="2" key="1">
    <citation type="journal article" date="2023" name="G3 (Bethesda)">
        <title>Whole genome assemblies of Zophobas morio and Tenebrio molitor.</title>
        <authorList>
            <person name="Kaur S."/>
            <person name="Stinson S.A."/>
            <person name="diCenzo G.C."/>
        </authorList>
    </citation>
    <scope>NUCLEOTIDE SEQUENCE</scope>
    <source>
        <strain evidence="2">QUZm001</strain>
    </source>
</reference>
<evidence type="ECO:0000256" key="1">
    <source>
        <dbReference type="SAM" id="MobiDB-lite"/>
    </source>
</evidence>
<dbReference type="Proteomes" id="UP001168821">
    <property type="component" value="Unassembled WGS sequence"/>
</dbReference>
<keyword evidence="3" id="KW-1185">Reference proteome</keyword>
<dbReference type="EMBL" id="JALNTZ010000002">
    <property type="protein sequence ID" value="KAJ3660910.1"/>
    <property type="molecule type" value="Genomic_DNA"/>
</dbReference>
<feature type="region of interest" description="Disordered" evidence="1">
    <location>
        <begin position="16"/>
        <end position="80"/>
    </location>
</feature>
<sequence length="80" mass="8303">MFADGVATRRLVAECAAERQRRPQGSMRPLGGGNACSSEMFDGPRARDGAAAAAASPGPLRRLRPVPGPAASLAPVYRNL</sequence>
<evidence type="ECO:0000313" key="2">
    <source>
        <dbReference type="EMBL" id="KAJ3660910.1"/>
    </source>
</evidence>
<dbReference type="AlphaFoldDB" id="A0AA38IS15"/>
<feature type="compositionally biased region" description="Low complexity" evidence="1">
    <location>
        <begin position="49"/>
        <end position="60"/>
    </location>
</feature>